<dbReference type="SUPFAM" id="SSF53335">
    <property type="entry name" value="S-adenosyl-L-methionine-dependent methyltransferases"/>
    <property type="match status" value="1"/>
</dbReference>
<name>A0A3M8SRN7_9ACTN</name>
<dbReference type="CDD" id="cd02440">
    <property type="entry name" value="AdoMet_MTases"/>
    <property type="match status" value="1"/>
</dbReference>
<dbReference type="Gene3D" id="3.40.50.150">
    <property type="entry name" value="Vaccinia Virus protein VP39"/>
    <property type="match status" value="1"/>
</dbReference>
<evidence type="ECO:0000313" key="2">
    <source>
        <dbReference type="Proteomes" id="UP000275401"/>
    </source>
</evidence>
<gene>
    <name evidence="1" type="ORF">EEJ42_45960</name>
</gene>
<dbReference type="InterPro" id="IPR006764">
    <property type="entry name" value="SAM_dep_MeTrfase_SAV2177_type"/>
</dbReference>
<dbReference type="PIRSF" id="PIRSF017393">
    <property type="entry name" value="MTase_SAV2177"/>
    <property type="match status" value="1"/>
</dbReference>
<keyword evidence="1" id="KW-0808">Transferase</keyword>
<comment type="caution">
    <text evidence="1">The sequence shown here is derived from an EMBL/GenBank/DDBJ whole genome shotgun (WGS) entry which is preliminary data.</text>
</comment>
<dbReference type="AlphaFoldDB" id="A0A3M8SRN7"/>
<accession>A0A3M8SRN7</accession>
<reference evidence="1 2" key="1">
    <citation type="submission" date="2018-11" db="EMBL/GenBank/DDBJ databases">
        <title>The Potential of Streptomyces as Biocontrol Agents against the Tomato grey mould, Botrytis cinerea (Gray mold) Frontiers in Microbiology.</title>
        <authorList>
            <person name="Li D."/>
        </authorList>
    </citation>
    <scope>NUCLEOTIDE SEQUENCE [LARGE SCALE GENOMIC DNA]</scope>
    <source>
        <strain evidence="1 2">NEAU-LD23</strain>
    </source>
</reference>
<organism evidence="1 2">
    <name type="scientific">Streptomyces botrytidirepellens</name>
    <dbReference type="NCBI Taxonomy" id="2486417"/>
    <lineage>
        <taxon>Bacteria</taxon>
        <taxon>Bacillati</taxon>
        <taxon>Actinomycetota</taxon>
        <taxon>Actinomycetes</taxon>
        <taxon>Kitasatosporales</taxon>
        <taxon>Streptomycetaceae</taxon>
        <taxon>Streptomyces</taxon>
    </lineage>
</organism>
<protein>
    <submittedName>
        <fullName evidence="1">SAM-dependent methyltransferase</fullName>
    </submittedName>
</protein>
<sequence>MRGMTGHRFRSAEIDTSKPHSARMYDYFLGGKTHYAADTEAARQVEAVWPDVKPWTRANRSFMHRATHWLATEAGIRQFLDIGTGIPTEPNLHQIAQKAAPDARVLYVDNDPIVLAYAQALLLSTAEGRTAYMHADITDPQTILAAEELHDTLDLSQPVALSLNAVMHFIANEQKPYDIVRQLVEPLAPGSYLVLSHGGLDPRSEISDAVTRLYRASGIHVQGRTHEEVLPFFDGLELVEPGVVMPHRWRPESEQARAAAEALDLWIFAGVARKP</sequence>
<dbReference type="Pfam" id="PF04672">
    <property type="entry name" value="Methyltransf_19"/>
    <property type="match status" value="1"/>
</dbReference>
<evidence type="ECO:0000313" key="1">
    <source>
        <dbReference type="EMBL" id="RNF81874.1"/>
    </source>
</evidence>
<dbReference type="EMBL" id="RIBZ01000860">
    <property type="protein sequence ID" value="RNF81874.1"/>
    <property type="molecule type" value="Genomic_DNA"/>
</dbReference>
<dbReference type="InterPro" id="IPR029063">
    <property type="entry name" value="SAM-dependent_MTases_sf"/>
</dbReference>
<dbReference type="Proteomes" id="UP000275401">
    <property type="component" value="Unassembled WGS sequence"/>
</dbReference>
<keyword evidence="1" id="KW-0489">Methyltransferase</keyword>
<dbReference type="GO" id="GO:0032259">
    <property type="term" value="P:methylation"/>
    <property type="evidence" value="ECO:0007669"/>
    <property type="project" value="UniProtKB-KW"/>
</dbReference>
<keyword evidence="2" id="KW-1185">Reference proteome</keyword>
<dbReference type="GO" id="GO:0008168">
    <property type="term" value="F:methyltransferase activity"/>
    <property type="evidence" value="ECO:0007669"/>
    <property type="project" value="UniProtKB-KW"/>
</dbReference>
<proteinExistence type="predicted"/>